<gene>
    <name evidence="5" type="ORF">OHC33_000167</name>
</gene>
<dbReference type="PANTHER" id="PTHR20963:SF43">
    <property type="entry name" value="PUTATIVE (AFU_ORTHOLOGUE AFUA_7G01240)-RELATED"/>
    <property type="match status" value="1"/>
</dbReference>
<proteinExistence type="inferred from homology"/>
<dbReference type="PANTHER" id="PTHR20963">
    <property type="entry name" value="MULTIPLE INOSITOL POLYPHOSPHATE PHOSPHATASE-RELATED"/>
    <property type="match status" value="1"/>
</dbReference>
<dbReference type="EC" id="3.1.3.8" evidence="2"/>
<evidence type="ECO:0000313" key="6">
    <source>
        <dbReference type="Proteomes" id="UP001316803"/>
    </source>
</evidence>
<name>A0AAN8ICA9_9EURO</name>
<keyword evidence="4" id="KW-0732">Signal</keyword>
<dbReference type="Proteomes" id="UP001316803">
    <property type="component" value="Unassembled WGS sequence"/>
</dbReference>
<keyword evidence="6" id="KW-1185">Reference proteome</keyword>
<dbReference type="PROSITE" id="PS00616">
    <property type="entry name" value="HIS_ACID_PHOSPHAT_1"/>
    <property type="match status" value="1"/>
</dbReference>
<dbReference type="PROSITE" id="PS00778">
    <property type="entry name" value="HIS_ACID_PHOSPHAT_2"/>
    <property type="match status" value="1"/>
</dbReference>
<dbReference type="InterPro" id="IPR000560">
    <property type="entry name" value="His_Pase_clade-2"/>
</dbReference>
<dbReference type="FunFam" id="3.40.50.1240:FF:000147">
    <property type="match status" value="1"/>
</dbReference>
<comment type="similarity">
    <text evidence="1">Belongs to the histidine acid phosphatase family.</text>
</comment>
<dbReference type="InterPro" id="IPR033379">
    <property type="entry name" value="Acid_Pase_AS"/>
</dbReference>
<dbReference type="CDD" id="cd07061">
    <property type="entry name" value="HP_HAP_like"/>
    <property type="match status" value="1"/>
</dbReference>
<dbReference type="AlphaFoldDB" id="A0AAN8ICA9"/>
<reference evidence="5 6" key="1">
    <citation type="submission" date="2022-12" db="EMBL/GenBank/DDBJ databases">
        <title>Genomic features and morphological characterization of a novel Knufia sp. strain isolated from spacecraft assembly facility.</title>
        <authorList>
            <person name="Teixeira M."/>
            <person name="Chander A.M."/>
            <person name="Stajich J.E."/>
            <person name="Venkateswaran K."/>
        </authorList>
    </citation>
    <scope>NUCLEOTIDE SEQUENCE [LARGE SCALE GENOMIC DNA]</scope>
    <source>
        <strain evidence="5 6">FJI-L2-BK-P2</strain>
    </source>
</reference>
<sequence>MLFFFALMTAVGLGDAAAVEKKQVGSSSVPQYFQTEPQIYAGPTKTADMAPFLAQTNSAPFGTASFAPNAPLETAYPIQGNTNNSNIFEMMGQLSSYFPNPVGFGVDEYPLPPSANITTVNLLHRHGSRYPTGDSSVSTFGSKIYNITHNSTATWTGALSFLNGWKYTLGAEILVARGRQELFDSGVLFYYNYGHLYNTSTKLVSRTTTQDRMLKSAEYFMAGFFGLEWTQNATLEPIIEQNGFNNSLAGYFQCNNSNNYRSTGGSNASVVWENIYLADATKRLRALSGNYNWTVADSYNAQTLCPYETVAYGYSNWCNLFTYDEWQGFEYSIDLQFQGNNGWLAPTGRGVGIGYVEELYARLQGHLYNLAPGATNVNRTLDTTDATFPLNQSLYMDFSHDTNIYSILTALGMRQFSDELANNTITPNRNVTVSHITPFGARVVWEQITTPQPLKANRPTSNNATMADFYDQGDMTHYIHMTIGQRTVPLGFSYPECGMRDDGWCEMGTYLNVLGSLLDQARYEYSCFGNYSAASWLNVTDGVPVTKRGLGLGLMPLGGGMGTGLEMRSSSDSGMFHI</sequence>
<keyword evidence="3" id="KW-0378">Hydrolase</keyword>
<feature type="chain" id="PRO_5043039964" description="3-phytase" evidence="4">
    <location>
        <begin position="17"/>
        <end position="578"/>
    </location>
</feature>
<evidence type="ECO:0000256" key="3">
    <source>
        <dbReference type="ARBA" id="ARBA00022801"/>
    </source>
</evidence>
<accession>A0AAN8ICA9</accession>
<dbReference type="EMBL" id="JAKLMC020000001">
    <property type="protein sequence ID" value="KAK5958325.1"/>
    <property type="molecule type" value="Genomic_DNA"/>
</dbReference>
<dbReference type="SUPFAM" id="SSF53254">
    <property type="entry name" value="Phosphoglycerate mutase-like"/>
    <property type="match status" value="1"/>
</dbReference>
<dbReference type="GO" id="GO:0016158">
    <property type="term" value="F:inositol hexakisphosphate 3-phosphatase activity"/>
    <property type="evidence" value="ECO:0007669"/>
    <property type="project" value="UniProtKB-EC"/>
</dbReference>
<dbReference type="Gene3D" id="3.40.50.1240">
    <property type="entry name" value="Phosphoglycerate mutase-like"/>
    <property type="match status" value="1"/>
</dbReference>
<protein>
    <recommendedName>
        <fullName evidence="2">3-phytase</fullName>
        <ecNumber evidence="2">3.1.3.8</ecNumber>
    </recommendedName>
</protein>
<feature type="signal peptide" evidence="4">
    <location>
        <begin position="1"/>
        <end position="16"/>
    </location>
</feature>
<organism evidence="5 6">
    <name type="scientific">Knufia fluminis</name>
    <dbReference type="NCBI Taxonomy" id="191047"/>
    <lineage>
        <taxon>Eukaryota</taxon>
        <taxon>Fungi</taxon>
        <taxon>Dikarya</taxon>
        <taxon>Ascomycota</taxon>
        <taxon>Pezizomycotina</taxon>
        <taxon>Eurotiomycetes</taxon>
        <taxon>Chaetothyriomycetidae</taxon>
        <taxon>Chaetothyriales</taxon>
        <taxon>Trichomeriaceae</taxon>
        <taxon>Knufia</taxon>
    </lineage>
</organism>
<dbReference type="GO" id="GO:0003993">
    <property type="term" value="F:acid phosphatase activity"/>
    <property type="evidence" value="ECO:0007669"/>
    <property type="project" value="TreeGrafter"/>
</dbReference>
<comment type="caution">
    <text evidence="5">The sequence shown here is derived from an EMBL/GenBank/DDBJ whole genome shotgun (WGS) entry which is preliminary data.</text>
</comment>
<evidence type="ECO:0000313" key="5">
    <source>
        <dbReference type="EMBL" id="KAK5958325.1"/>
    </source>
</evidence>
<evidence type="ECO:0000256" key="1">
    <source>
        <dbReference type="ARBA" id="ARBA00005375"/>
    </source>
</evidence>
<dbReference type="Pfam" id="PF00328">
    <property type="entry name" value="His_Phos_2"/>
    <property type="match status" value="1"/>
</dbReference>
<evidence type="ECO:0000256" key="4">
    <source>
        <dbReference type="SAM" id="SignalP"/>
    </source>
</evidence>
<dbReference type="InterPro" id="IPR029033">
    <property type="entry name" value="His_PPase_superfam"/>
</dbReference>
<evidence type="ECO:0000256" key="2">
    <source>
        <dbReference type="ARBA" id="ARBA00012632"/>
    </source>
</evidence>